<keyword evidence="3" id="KW-0560">Oxidoreductase</keyword>
<name>A0A4W4FD97_ELEEL</name>
<comment type="similarity">
    <text evidence="1">Belongs to the iron/ascorbate-dependent oxidoreductase family.</text>
</comment>
<dbReference type="InterPro" id="IPR044861">
    <property type="entry name" value="IPNS-like_FE2OG_OXY"/>
</dbReference>
<protein>
    <recommendedName>
        <fullName evidence="5">Isopenicillin N synthase-like Fe(2+) 2OG dioxygenase domain-containing protein</fullName>
    </recommendedName>
</protein>
<reference evidence="7" key="2">
    <citation type="journal article" date="2017" name="Sci. Adv.">
        <title>A tail of two voltages: Proteomic comparison of the three electric organs of the electric eel.</title>
        <authorList>
            <person name="Traeger L.L."/>
            <person name="Sabat G."/>
            <person name="Barrett-Wilt G.A."/>
            <person name="Wells G.B."/>
            <person name="Sussman M.R."/>
        </authorList>
    </citation>
    <scope>NUCLEOTIDE SEQUENCE [LARGE SCALE GENOMIC DNA]</scope>
</reference>
<proteinExistence type="inferred from homology"/>
<evidence type="ECO:0000313" key="6">
    <source>
        <dbReference type="Ensembl" id="ENSEEEP00000022107.2"/>
    </source>
</evidence>
<dbReference type="PANTHER" id="PTHR10209">
    <property type="entry name" value="OXIDOREDUCTASE, 2OG-FE II OXYGENASE FAMILY PROTEIN"/>
    <property type="match status" value="1"/>
</dbReference>
<dbReference type="GeneTree" id="ENSGT01120000277465"/>
<dbReference type="InterPro" id="IPR027443">
    <property type="entry name" value="IPNS-like_sf"/>
</dbReference>
<evidence type="ECO:0000256" key="2">
    <source>
        <dbReference type="ARBA" id="ARBA00022723"/>
    </source>
</evidence>
<evidence type="ECO:0000259" key="5">
    <source>
        <dbReference type="Pfam" id="PF03171"/>
    </source>
</evidence>
<reference evidence="6" key="5">
    <citation type="submission" date="2025-09" db="UniProtKB">
        <authorList>
            <consortium name="Ensembl"/>
        </authorList>
    </citation>
    <scope>IDENTIFICATION</scope>
</reference>
<evidence type="ECO:0000256" key="4">
    <source>
        <dbReference type="ARBA" id="ARBA00023004"/>
    </source>
</evidence>
<dbReference type="STRING" id="8005.ENSEEEP00000022107"/>
<dbReference type="Proteomes" id="UP000314983">
    <property type="component" value="Chromosome 4"/>
</dbReference>
<reference evidence="7" key="1">
    <citation type="journal article" date="2014" name="Science">
        <title>Nonhuman genetics. Genomic basis for the convergent evolution of electric organs.</title>
        <authorList>
            <person name="Gallant J.R."/>
            <person name="Traeger L.L."/>
            <person name="Volkening J.D."/>
            <person name="Moffett H."/>
            <person name="Chen P.H."/>
            <person name="Novina C.D."/>
            <person name="Phillips G.N.Jr."/>
            <person name="Anand R."/>
            <person name="Wells G.B."/>
            <person name="Pinch M."/>
            <person name="Guth R."/>
            <person name="Unguez G.A."/>
            <person name="Albert J.S."/>
            <person name="Zakon H.H."/>
            <person name="Samanta M.P."/>
            <person name="Sussman M.R."/>
        </authorList>
    </citation>
    <scope>NUCLEOTIDE SEQUENCE [LARGE SCALE GENOMIC DNA]</scope>
</reference>
<dbReference type="PANTHER" id="PTHR10209:SF881">
    <property type="entry name" value="FI07970P-RELATED"/>
    <property type="match status" value="1"/>
</dbReference>
<dbReference type="Ensembl" id="ENSEEET00000022356.2">
    <property type="protein sequence ID" value="ENSEEEP00000022107.2"/>
    <property type="gene ID" value="ENSEEEG00000010741.2"/>
</dbReference>
<dbReference type="AlphaFoldDB" id="A0A4W4FD97"/>
<feature type="domain" description="Isopenicillin N synthase-like Fe(2+) 2OG dioxygenase" evidence="5">
    <location>
        <begin position="157"/>
        <end position="227"/>
    </location>
</feature>
<dbReference type="GO" id="GO:0016491">
    <property type="term" value="F:oxidoreductase activity"/>
    <property type="evidence" value="ECO:0007669"/>
    <property type="project" value="UniProtKB-KW"/>
</dbReference>
<reference evidence="6" key="4">
    <citation type="submission" date="2025-08" db="UniProtKB">
        <authorList>
            <consortium name="Ensembl"/>
        </authorList>
    </citation>
    <scope>IDENTIFICATION</scope>
</reference>
<accession>A0A4W4FD97</accession>
<sequence>MDLIPVIDFDVYRLGLGEEWGGGAFFEVGFVYLKNSFGMFSPVENVIAISFTFASKHSKSSFKRGGYANSINHGWFLNRDRKVWLSISLNPLRPGDLKEAFNTVLMVFRGIQMSFFLRRKELTLRVLRVMALSLGLESSVFLKAHKCIGSDTNGTTLRSLHYPPVKSEHVKVGQIRCGEHSDYGTITLVFQSHEDGLQVLSRKGEYVSVPSIPGAVLINTADLMQRLDSLMVLLPPLVIQAHACHWLSLCRWMTRPSSLVMEQTSTLQRGQKITSWKDSRTCMAEI</sequence>
<dbReference type="Gene3D" id="2.60.120.330">
    <property type="entry name" value="B-lactam Antibiotic, Isopenicillin N Synthase, Chain"/>
    <property type="match status" value="1"/>
</dbReference>
<evidence type="ECO:0000256" key="3">
    <source>
        <dbReference type="ARBA" id="ARBA00023002"/>
    </source>
</evidence>
<evidence type="ECO:0000256" key="1">
    <source>
        <dbReference type="ARBA" id="ARBA00008056"/>
    </source>
</evidence>
<organism evidence="6 7">
    <name type="scientific">Electrophorus electricus</name>
    <name type="common">Electric eel</name>
    <name type="synonym">Gymnotus electricus</name>
    <dbReference type="NCBI Taxonomy" id="8005"/>
    <lineage>
        <taxon>Eukaryota</taxon>
        <taxon>Metazoa</taxon>
        <taxon>Chordata</taxon>
        <taxon>Craniata</taxon>
        <taxon>Vertebrata</taxon>
        <taxon>Euteleostomi</taxon>
        <taxon>Actinopterygii</taxon>
        <taxon>Neopterygii</taxon>
        <taxon>Teleostei</taxon>
        <taxon>Ostariophysi</taxon>
        <taxon>Gymnotiformes</taxon>
        <taxon>Gymnotoidei</taxon>
        <taxon>Gymnotidae</taxon>
        <taxon>Electrophorus</taxon>
    </lineage>
</organism>
<reference evidence="6" key="3">
    <citation type="submission" date="2020-05" db="EMBL/GenBank/DDBJ databases">
        <title>Electrophorus electricus (electric eel) genome, fEleEle1, primary haplotype.</title>
        <authorList>
            <person name="Myers G."/>
            <person name="Meyer A."/>
            <person name="Fedrigo O."/>
            <person name="Formenti G."/>
            <person name="Rhie A."/>
            <person name="Tracey A."/>
            <person name="Sims Y."/>
            <person name="Jarvis E.D."/>
        </authorList>
    </citation>
    <scope>NUCLEOTIDE SEQUENCE [LARGE SCALE GENOMIC DNA]</scope>
</reference>
<keyword evidence="2" id="KW-0479">Metal-binding</keyword>
<keyword evidence="7" id="KW-1185">Reference proteome</keyword>
<evidence type="ECO:0000313" key="7">
    <source>
        <dbReference type="Proteomes" id="UP000314983"/>
    </source>
</evidence>
<keyword evidence="4" id="KW-0408">Iron</keyword>
<dbReference type="GO" id="GO:0046872">
    <property type="term" value="F:metal ion binding"/>
    <property type="evidence" value="ECO:0007669"/>
    <property type="project" value="UniProtKB-KW"/>
</dbReference>
<dbReference type="OMA" id="ARCPAHT"/>
<dbReference type="SUPFAM" id="SSF51197">
    <property type="entry name" value="Clavaminate synthase-like"/>
    <property type="match status" value="1"/>
</dbReference>
<dbReference type="Pfam" id="PF03171">
    <property type="entry name" value="2OG-FeII_Oxy"/>
    <property type="match status" value="1"/>
</dbReference>